<dbReference type="SUPFAM" id="SSF52425">
    <property type="entry name" value="Cryptochrome/photolyase, N-terminal domain"/>
    <property type="match status" value="1"/>
</dbReference>
<comment type="caution">
    <text evidence="4">The sequence shown here is derived from an EMBL/GenBank/DDBJ whole genome shotgun (WGS) entry which is preliminary data.</text>
</comment>
<feature type="domain" description="Photolyase/cryptochrome alpha/beta" evidence="3">
    <location>
        <begin position="174"/>
        <end position="308"/>
    </location>
</feature>
<dbReference type="Gene3D" id="3.40.50.620">
    <property type="entry name" value="HUPs"/>
    <property type="match status" value="1"/>
</dbReference>
<dbReference type="InterPro" id="IPR006050">
    <property type="entry name" value="DNA_photolyase_N"/>
</dbReference>
<dbReference type="OMA" id="AHCTEGA"/>
<dbReference type="InterPro" id="IPR014729">
    <property type="entry name" value="Rossmann-like_a/b/a_fold"/>
</dbReference>
<dbReference type="GO" id="GO:0003904">
    <property type="term" value="F:deoxyribodipyrimidine photo-lyase activity"/>
    <property type="evidence" value="ECO:0007669"/>
    <property type="project" value="TreeGrafter"/>
</dbReference>
<dbReference type="GO" id="GO:0003677">
    <property type="term" value="F:DNA binding"/>
    <property type="evidence" value="ECO:0007669"/>
    <property type="project" value="TreeGrafter"/>
</dbReference>
<dbReference type="InterPro" id="IPR036155">
    <property type="entry name" value="Crypto/Photolyase_N_sf"/>
</dbReference>
<feature type="binding site" evidence="2">
    <location>
        <begin position="424"/>
        <end position="428"/>
    </location>
    <ligand>
        <name>FAD</name>
        <dbReference type="ChEBI" id="CHEBI:57692"/>
    </ligand>
</feature>
<evidence type="ECO:0000313" key="5">
    <source>
        <dbReference type="Proteomes" id="UP000825935"/>
    </source>
</evidence>
<dbReference type="Gene3D" id="1.25.40.80">
    <property type="match status" value="1"/>
</dbReference>
<evidence type="ECO:0000256" key="2">
    <source>
        <dbReference type="PIRSR" id="PIRSR602081-1"/>
    </source>
</evidence>
<keyword evidence="2" id="KW-0285">Flavoprotein</keyword>
<accession>A0A8T2U790</accession>
<dbReference type="OrthoDB" id="435881at2759"/>
<evidence type="ECO:0000259" key="3">
    <source>
        <dbReference type="PROSITE" id="PS51645"/>
    </source>
</evidence>
<dbReference type="AlphaFoldDB" id="A0A8T2U790"/>
<comment type="similarity">
    <text evidence="1">Belongs to the DNA photolyase class-1 family.</text>
</comment>
<evidence type="ECO:0000313" key="4">
    <source>
        <dbReference type="EMBL" id="KAH7428409.1"/>
    </source>
</evidence>
<dbReference type="Pfam" id="PF00875">
    <property type="entry name" value="DNA_photolyase"/>
    <property type="match status" value="1"/>
</dbReference>
<gene>
    <name evidence="4" type="ORF">KP509_09G000300</name>
</gene>
<dbReference type="SUPFAM" id="SSF48173">
    <property type="entry name" value="Cryptochrome/photolyase FAD-binding domain"/>
    <property type="match status" value="1"/>
</dbReference>
<dbReference type="EMBL" id="CM035414">
    <property type="protein sequence ID" value="KAH7428409.1"/>
    <property type="molecule type" value="Genomic_DNA"/>
</dbReference>
<dbReference type="GO" id="GO:0071949">
    <property type="term" value="F:FAD binding"/>
    <property type="evidence" value="ECO:0007669"/>
    <property type="project" value="TreeGrafter"/>
</dbReference>
<comment type="cofactor">
    <cofactor evidence="2">
        <name>FAD</name>
        <dbReference type="ChEBI" id="CHEBI:57692"/>
    </cofactor>
    <text evidence="2">Binds 1 FAD per subunit.</text>
</comment>
<evidence type="ECO:0000256" key="1">
    <source>
        <dbReference type="ARBA" id="ARBA00005862"/>
    </source>
</evidence>
<protein>
    <recommendedName>
        <fullName evidence="3">Photolyase/cryptochrome alpha/beta domain-containing protein</fullName>
    </recommendedName>
</protein>
<keyword evidence="5" id="KW-1185">Reference proteome</keyword>
<reference evidence="4" key="1">
    <citation type="submission" date="2021-08" db="EMBL/GenBank/DDBJ databases">
        <title>WGS assembly of Ceratopteris richardii.</title>
        <authorList>
            <person name="Marchant D.B."/>
            <person name="Chen G."/>
            <person name="Jenkins J."/>
            <person name="Shu S."/>
            <person name="Leebens-Mack J."/>
            <person name="Grimwood J."/>
            <person name="Schmutz J."/>
            <person name="Soltis P."/>
            <person name="Soltis D."/>
            <person name="Chen Z.-H."/>
        </authorList>
    </citation>
    <scope>NUCLEOTIDE SEQUENCE</scope>
    <source>
        <strain evidence="4">Whitten #5841</strain>
        <tissue evidence="4">Leaf</tissue>
    </source>
</reference>
<dbReference type="PANTHER" id="PTHR11455">
    <property type="entry name" value="CRYPTOCHROME"/>
    <property type="match status" value="1"/>
</dbReference>
<dbReference type="InterPro" id="IPR002081">
    <property type="entry name" value="Cryptochrome/DNA_photolyase_1"/>
</dbReference>
<dbReference type="PANTHER" id="PTHR11455:SF2">
    <property type="entry name" value="BLUE-LIGHT PHOTORECEPTOR PHR2"/>
    <property type="match status" value="1"/>
</dbReference>
<keyword evidence="2" id="KW-0274">FAD</keyword>
<name>A0A8T2U790_CERRI</name>
<dbReference type="InterPro" id="IPR036134">
    <property type="entry name" value="Crypto/Photolyase_FAD-like_sf"/>
</dbReference>
<organism evidence="4 5">
    <name type="scientific">Ceratopteris richardii</name>
    <name type="common">Triangle waterfern</name>
    <dbReference type="NCBI Taxonomy" id="49495"/>
    <lineage>
        <taxon>Eukaryota</taxon>
        <taxon>Viridiplantae</taxon>
        <taxon>Streptophyta</taxon>
        <taxon>Embryophyta</taxon>
        <taxon>Tracheophyta</taxon>
        <taxon>Polypodiopsida</taxon>
        <taxon>Polypodiidae</taxon>
        <taxon>Polypodiales</taxon>
        <taxon>Pteridineae</taxon>
        <taxon>Pteridaceae</taxon>
        <taxon>Parkerioideae</taxon>
        <taxon>Ceratopteris</taxon>
    </lineage>
</organism>
<dbReference type="Proteomes" id="UP000825935">
    <property type="component" value="Chromosome 9"/>
</dbReference>
<feature type="binding site" evidence="2">
    <location>
        <begin position="472"/>
        <end position="479"/>
    </location>
    <ligand>
        <name>FAD</name>
        <dbReference type="ChEBI" id="CHEBI:57692"/>
    </ligand>
</feature>
<proteinExistence type="inferred from homology"/>
<dbReference type="PROSITE" id="PS51645">
    <property type="entry name" value="PHR_CRY_ALPHA_BETA"/>
    <property type="match status" value="1"/>
</dbReference>
<dbReference type="GO" id="GO:0000719">
    <property type="term" value="P:photoreactive repair"/>
    <property type="evidence" value="ECO:0007669"/>
    <property type="project" value="TreeGrafter"/>
</dbReference>
<sequence length="508" mass="55960">MAHSLRDLELLMDHNTNLTSSTDSRAKRGVLSSSVRYSPTETPLQAQSQEIHQALRFPNQLEEDLNPHFRPSLMASLSMAIGPVISLNSSVFRNRALVLNPTGSSAVKFPSQKKCISPVPLTPAISASTTSLDTGTTGLTTRILRKLSSAFPDYSRLPEKSNYQNPNNGGALRKASIVWFRSDLRCHDNEALSTASKESLSILPVYVFDPREFGKSCSGFDKTGPHRARFLLQCVSDLREKVKELGSDLVVRIGNPEEVLLKLAKAVGADALYAHQDVSYEGMQTEKKVSAALQEEGVDTKFFWGNTLFHIDDLPFKLGDLPATYSPFHERVSKIKVRDTIETPKQLKALPIRGSIKPGDMPTLEELGVKSLSASRKGTSAVPTPLIGGEKEALERLGRLVSDYARQSSHEFDTTSSLHGSNFSSKISPWLSLGCLSPRRALEAFSNQGNSSIRASKGSNMQEKTPSWLFYELLWRDFFRFVTKKQASARPVADFNTCQTSTVVTACS</sequence>